<accession>A0A7Y0QY02</accession>
<keyword evidence="1" id="KW-0175">Coiled coil</keyword>
<feature type="coiled-coil region" evidence="1">
    <location>
        <begin position="56"/>
        <end position="86"/>
    </location>
</feature>
<evidence type="ECO:0000256" key="1">
    <source>
        <dbReference type="SAM" id="Coils"/>
    </source>
</evidence>
<dbReference type="Proteomes" id="UP000565155">
    <property type="component" value="Unassembled WGS sequence"/>
</dbReference>
<reference evidence="2 3" key="1">
    <citation type="submission" date="2020-04" db="EMBL/GenBank/DDBJ databases">
        <title>Whole-genome sequencing of Vibrio spp. from China reveals different genetic environments of blaCTX-M-14 among diverse lineages.</title>
        <authorList>
            <person name="Zheng Z."/>
            <person name="Ye L."/>
            <person name="Chen S."/>
        </authorList>
    </citation>
    <scope>NUCLEOTIDE SEQUENCE [LARGE SCALE GENOMIC DNA]</scope>
    <source>
        <strain evidence="2 3">Vb1636</strain>
    </source>
</reference>
<gene>
    <name evidence="2" type="ORF">HKB35_08680</name>
</gene>
<dbReference type="AlphaFoldDB" id="A0A7Y0QY02"/>
<name>A0A7Y0QY02_VIBAL</name>
<sequence>MTAEKKIVWIGEKPIKKVNTLGRDYYFNRGEPTSVPEQVAHRLLQIKSCFATPESAQSLIESLQAEEQKRQQLAERAAQLKAEEEKANTWLVMVDGEVVNISKYTKAKLETVILAEELPIDPLALEVPEGETHASALRMAVRDKLHAKHGIPEA</sequence>
<evidence type="ECO:0000313" key="3">
    <source>
        <dbReference type="Proteomes" id="UP000565155"/>
    </source>
</evidence>
<evidence type="ECO:0000313" key="2">
    <source>
        <dbReference type="EMBL" id="NMR73687.1"/>
    </source>
</evidence>
<dbReference type="RefSeq" id="WP_020840888.1">
    <property type="nucleotide sequence ID" value="NZ_JABCMA010000006.1"/>
</dbReference>
<proteinExistence type="predicted"/>
<protein>
    <submittedName>
        <fullName evidence="2">Uncharacterized protein</fullName>
    </submittedName>
</protein>
<comment type="caution">
    <text evidence="2">The sequence shown here is derived from an EMBL/GenBank/DDBJ whole genome shotgun (WGS) entry which is preliminary data.</text>
</comment>
<organism evidence="2 3">
    <name type="scientific">Vibrio alginolyticus</name>
    <dbReference type="NCBI Taxonomy" id="663"/>
    <lineage>
        <taxon>Bacteria</taxon>
        <taxon>Pseudomonadati</taxon>
        <taxon>Pseudomonadota</taxon>
        <taxon>Gammaproteobacteria</taxon>
        <taxon>Vibrionales</taxon>
        <taxon>Vibrionaceae</taxon>
        <taxon>Vibrio</taxon>
    </lineage>
</organism>
<dbReference type="EMBL" id="JABCMA010000006">
    <property type="protein sequence ID" value="NMR73687.1"/>
    <property type="molecule type" value="Genomic_DNA"/>
</dbReference>